<proteinExistence type="predicted"/>
<accession>W4FCP0</accession>
<sequence length="1200" mass="131000">MTTETNGGGLPPEQVTPRPLDETPTAVPPERPFTYPKHSRQGSIEAGRKRTALPKREHLVTVTRFSSKPPPKNISGGAHGVATPPPDDPSEHMDVTSPDDPKTETQPPPPNTTDPTRPSPATRYSAKGPSFADTVKSSGRRNPATKHRDTPTMEADRAAHAECKAPCPAWTESKRPPTVRELDILNAILAGRLPLDNSPKFLKQILSPLEIALFSDQMRQQFGFLQVPIKALARLPAEMTSVSLGRLFFPMHASANHDAAKDCNAIRRDMHSCYIHPHGRKLIIQFNSKHKASLWRDRHVSFLGHATWLRHYRRPEDLPSSLDTEETQKCTAYSFRLLNIPAHIKATQIMHLLQHLEVEVTSTEVAQHMGSGELDANSYLVVTSTDTVPHTLEGKSRIVIGPTTIQLYHFQDYAPDGTAVVLGAAVVVGAAVVQDAALVEGAGGADDKVSGLPSTTTVLDSVTHFNSLVPSSTPVTFLASAEPATPNWYHPHAARSPTHTTTTTDPPTREKAADHLAPPTNGATAAAVLWAHEPPAADSYDPTTARFPQLTPNPNLPTTQEPQVAAVSTIHLGEAAIEVDIDTHGAVPDTAPQAPTTGLNEMETTPTWDIVDELSSPRAEQPTPRDHSPQAPIDSPITTTLDVDMDGPEPEPGPQAAPTPPTSRILPRLQTQDTVFTNLQPSDVDMDGPLDGDTPQGVIDPDHNTPTTDDLLATLQTPRASPSMMALGITRTVATARPTIDISETPAPQTARIDYARSGTLQTLIGGRSWQEGTVAALGQCCVLALHCAKHGHGWSARSHHDELTISAIHDLKTAMRDMVQAHEAFTGHYLSRWLQQLADTSTPSQESVQDYIRLFFDRLIAAHLAQGIPKRDWCGYPEIAAAAAVWGHPVYVLQEPSHENTWWIWRVGYTHGATDIYKEPIPSTEWEATMAAFAPTTVLLAHKGGSHFDPIHMTPPRSAPAPVMKPLLQPSRKLPVNYAKAATLWIANNGEDLPGGKFPVPITNVADVIPLFTDFPRAARGMLWALRNPATLVSKMPSQVVLDWGDHMLLDIVYTTMDAIRALHNHPALHIRLDMWKDAILEAPTLPIAMAEALDEARWSSLTQGAEIPLDIFDHTIFTTLSPKQLQWAAIVAALLDKEGYEIDELPPLLNVGDLLLTVRLGDMVQILNLLPQGKWTRLRPWMEVHAFAWGYSPSGYQE</sequence>
<feature type="region of interest" description="Disordered" evidence="1">
    <location>
        <begin position="1"/>
        <end position="154"/>
    </location>
</feature>
<feature type="region of interest" description="Disordered" evidence="1">
    <location>
        <begin position="487"/>
        <end position="519"/>
    </location>
</feature>
<feature type="compositionally biased region" description="Gly residues" evidence="1">
    <location>
        <begin position="1"/>
        <end position="10"/>
    </location>
</feature>
<feature type="region of interest" description="Disordered" evidence="1">
    <location>
        <begin position="679"/>
        <end position="700"/>
    </location>
</feature>
<dbReference type="EMBL" id="KI913301">
    <property type="protein sequence ID" value="ETV64493.1"/>
    <property type="molecule type" value="Genomic_DNA"/>
</dbReference>
<dbReference type="VEuPathDB" id="FungiDB:H257_18625"/>
<reference evidence="2" key="1">
    <citation type="submission" date="2013-12" db="EMBL/GenBank/DDBJ databases">
        <title>The Genome Sequence of Aphanomyces astaci APO3.</title>
        <authorList>
            <consortium name="The Broad Institute Genomics Platform"/>
            <person name="Russ C."/>
            <person name="Tyler B."/>
            <person name="van West P."/>
            <person name="Dieguez-Uribeondo J."/>
            <person name="Young S.K."/>
            <person name="Zeng Q."/>
            <person name="Gargeya S."/>
            <person name="Fitzgerald M."/>
            <person name="Abouelleil A."/>
            <person name="Alvarado L."/>
            <person name="Chapman S.B."/>
            <person name="Gainer-Dewar J."/>
            <person name="Goldberg J."/>
            <person name="Griggs A."/>
            <person name="Gujja S."/>
            <person name="Hansen M."/>
            <person name="Howarth C."/>
            <person name="Imamovic A."/>
            <person name="Ireland A."/>
            <person name="Larimer J."/>
            <person name="McCowan C."/>
            <person name="Murphy C."/>
            <person name="Pearson M."/>
            <person name="Poon T.W."/>
            <person name="Priest M."/>
            <person name="Roberts A."/>
            <person name="Saif S."/>
            <person name="Shea T."/>
            <person name="Sykes S."/>
            <person name="Wortman J."/>
            <person name="Nusbaum C."/>
            <person name="Birren B."/>
        </authorList>
    </citation>
    <scope>NUCLEOTIDE SEQUENCE [LARGE SCALE GENOMIC DNA]</scope>
    <source>
        <strain evidence="2">APO3</strain>
    </source>
</reference>
<gene>
    <name evidence="2" type="ORF">H257_18625</name>
</gene>
<evidence type="ECO:0000256" key="1">
    <source>
        <dbReference type="SAM" id="MobiDB-lite"/>
    </source>
</evidence>
<feature type="compositionally biased region" description="Pro residues" evidence="1">
    <location>
        <begin position="650"/>
        <end position="661"/>
    </location>
</feature>
<feature type="region of interest" description="Disordered" evidence="1">
    <location>
        <begin position="616"/>
        <end position="665"/>
    </location>
</feature>
<feature type="compositionally biased region" description="Low complexity" evidence="1">
    <location>
        <begin position="497"/>
        <end position="506"/>
    </location>
</feature>
<dbReference type="AlphaFoldDB" id="W4FCP0"/>
<protein>
    <submittedName>
        <fullName evidence="2">Uncharacterized protein</fullName>
    </submittedName>
</protein>
<dbReference type="GeneID" id="20820621"/>
<organism evidence="2">
    <name type="scientific">Aphanomyces astaci</name>
    <name type="common">Crayfish plague agent</name>
    <dbReference type="NCBI Taxonomy" id="112090"/>
    <lineage>
        <taxon>Eukaryota</taxon>
        <taxon>Sar</taxon>
        <taxon>Stramenopiles</taxon>
        <taxon>Oomycota</taxon>
        <taxon>Saprolegniomycetes</taxon>
        <taxon>Saprolegniales</taxon>
        <taxon>Verrucalvaceae</taxon>
        <taxon>Aphanomyces</taxon>
    </lineage>
</organism>
<feature type="compositionally biased region" description="Basic and acidic residues" evidence="1">
    <location>
        <begin position="89"/>
        <end position="103"/>
    </location>
</feature>
<evidence type="ECO:0000313" key="2">
    <source>
        <dbReference type="EMBL" id="ETV64493.1"/>
    </source>
</evidence>
<dbReference type="RefSeq" id="XP_009846021.1">
    <property type="nucleotide sequence ID" value="XM_009847719.1"/>
</dbReference>
<name>W4FCP0_APHAT</name>